<evidence type="ECO:0000256" key="11">
    <source>
        <dbReference type="ARBA" id="ARBA00023136"/>
    </source>
</evidence>
<accession>A0A370DFK1</accession>
<dbReference type="EMBL" id="QFXC01000011">
    <property type="protein sequence ID" value="RDH83097.1"/>
    <property type="molecule type" value="Genomic_DNA"/>
</dbReference>
<dbReference type="PANTHER" id="PTHR43711:SF26">
    <property type="entry name" value="SENSOR HISTIDINE KINASE RCSC"/>
    <property type="match status" value="1"/>
</dbReference>
<dbReference type="SMART" id="SM00388">
    <property type="entry name" value="HisKA"/>
    <property type="match status" value="1"/>
</dbReference>
<dbReference type="InterPro" id="IPR000014">
    <property type="entry name" value="PAS"/>
</dbReference>
<dbReference type="Pfam" id="PF00512">
    <property type="entry name" value="HisKA"/>
    <property type="match status" value="1"/>
</dbReference>
<evidence type="ECO:0000256" key="3">
    <source>
        <dbReference type="ARBA" id="ARBA00012438"/>
    </source>
</evidence>
<comment type="caution">
    <text evidence="14">The sequence shown here is derived from an EMBL/GenBank/DDBJ whole genome shotgun (WGS) entry which is preliminary data.</text>
</comment>
<evidence type="ECO:0000256" key="4">
    <source>
        <dbReference type="ARBA" id="ARBA00022475"/>
    </source>
</evidence>
<evidence type="ECO:0000256" key="12">
    <source>
        <dbReference type="SAM" id="Phobius"/>
    </source>
</evidence>
<dbReference type="Pfam" id="PF02518">
    <property type="entry name" value="HATPase_c"/>
    <property type="match status" value="1"/>
</dbReference>
<dbReference type="InterPro" id="IPR036097">
    <property type="entry name" value="HisK_dim/P_sf"/>
</dbReference>
<dbReference type="InterPro" id="IPR005467">
    <property type="entry name" value="His_kinase_dom"/>
</dbReference>
<dbReference type="InterPro" id="IPR035965">
    <property type="entry name" value="PAS-like_dom_sf"/>
</dbReference>
<evidence type="ECO:0000313" key="14">
    <source>
        <dbReference type="EMBL" id="RDH83097.1"/>
    </source>
</evidence>
<dbReference type="PANTHER" id="PTHR43711">
    <property type="entry name" value="TWO-COMPONENT HISTIDINE KINASE"/>
    <property type="match status" value="1"/>
</dbReference>
<gene>
    <name evidence="14" type="ORF">DIZ80_12635</name>
</gene>
<dbReference type="InterPro" id="IPR033463">
    <property type="entry name" value="sCache_3"/>
</dbReference>
<dbReference type="SUPFAM" id="SSF47384">
    <property type="entry name" value="Homodimeric domain of signal transducing histidine kinase"/>
    <property type="match status" value="1"/>
</dbReference>
<feature type="transmembrane region" description="Helical" evidence="12">
    <location>
        <begin position="183"/>
        <end position="202"/>
    </location>
</feature>
<evidence type="ECO:0000256" key="6">
    <source>
        <dbReference type="ARBA" id="ARBA00022679"/>
    </source>
</evidence>
<dbReference type="Pfam" id="PF08448">
    <property type="entry name" value="PAS_4"/>
    <property type="match status" value="1"/>
</dbReference>
<feature type="transmembrane region" description="Helical" evidence="12">
    <location>
        <begin position="24"/>
        <end position="48"/>
    </location>
</feature>
<dbReference type="AlphaFoldDB" id="A0A370DFK1"/>
<dbReference type="InterPro" id="IPR013656">
    <property type="entry name" value="PAS_4"/>
</dbReference>
<dbReference type="SUPFAM" id="SSF55785">
    <property type="entry name" value="PYP-like sensor domain (PAS domain)"/>
    <property type="match status" value="1"/>
</dbReference>
<protein>
    <recommendedName>
        <fullName evidence="3">histidine kinase</fullName>
        <ecNumber evidence="3">2.7.13.3</ecNumber>
    </recommendedName>
</protein>
<evidence type="ECO:0000256" key="7">
    <source>
        <dbReference type="ARBA" id="ARBA00022692"/>
    </source>
</evidence>
<proteinExistence type="predicted"/>
<dbReference type="Gene3D" id="3.30.450.20">
    <property type="entry name" value="PAS domain"/>
    <property type="match status" value="2"/>
</dbReference>
<evidence type="ECO:0000256" key="10">
    <source>
        <dbReference type="ARBA" id="ARBA00023012"/>
    </source>
</evidence>
<dbReference type="PRINTS" id="PR00344">
    <property type="entry name" value="BCTRLSENSOR"/>
</dbReference>
<dbReference type="GO" id="GO:0000155">
    <property type="term" value="F:phosphorelay sensor kinase activity"/>
    <property type="evidence" value="ECO:0007669"/>
    <property type="project" value="InterPro"/>
</dbReference>
<name>A0A370DFK1_9GAMM</name>
<keyword evidence="15" id="KW-1185">Reference proteome</keyword>
<dbReference type="CDD" id="cd00130">
    <property type="entry name" value="PAS"/>
    <property type="match status" value="1"/>
</dbReference>
<reference evidence="14 15" key="1">
    <citation type="journal article" date="2018" name="ISME J.">
        <title>Endosymbiont genomes yield clues of tubeworm success.</title>
        <authorList>
            <person name="Li Y."/>
            <person name="Liles M.R."/>
            <person name="Halanych K.M."/>
        </authorList>
    </citation>
    <scope>NUCLEOTIDE SEQUENCE [LARGE SCALE GENOMIC DNA]</scope>
    <source>
        <strain evidence="14">A1464</strain>
    </source>
</reference>
<keyword evidence="5" id="KW-0597">Phosphoprotein</keyword>
<evidence type="ECO:0000256" key="9">
    <source>
        <dbReference type="ARBA" id="ARBA00022989"/>
    </source>
</evidence>
<evidence type="ECO:0000256" key="5">
    <source>
        <dbReference type="ARBA" id="ARBA00022553"/>
    </source>
</evidence>
<evidence type="ECO:0000313" key="15">
    <source>
        <dbReference type="Proteomes" id="UP000254266"/>
    </source>
</evidence>
<dbReference type="SMART" id="SM00387">
    <property type="entry name" value="HATPase_c"/>
    <property type="match status" value="1"/>
</dbReference>
<keyword evidence="7 12" id="KW-0812">Transmembrane</keyword>
<dbReference type="InterPro" id="IPR004358">
    <property type="entry name" value="Sig_transdc_His_kin-like_C"/>
</dbReference>
<dbReference type="Gene3D" id="3.30.565.10">
    <property type="entry name" value="Histidine kinase-like ATPase, C-terminal domain"/>
    <property type="match status" value="1"/>
</dbReference>
<organism evidence="14 15">
    <name type="scientific">endosymbiont of Galathealinum brachiosum</name>
    <dbReference type="NCBI Taxonomy" id="2200906"/>
    <lineage>
        <taxon>Bacteria</taxon>
        <taxon>Pseudomonadati</taxon>
        <taxon>Pseudomonadota</taxon>
        <taxon>Gammaproteobacteria</taxon>
        <taxon>sulfur-oxidizing symbionts</taxon>
    </lineage>
</organism>
<evidence type="ECO:0000256" key="2">
    <source>
        <dbReference type="ARBA" id="ARBA00004651"/>
    </source>
</evidence>
<dbReference type="Proteomes" id="UP000254266">
    <property type="component" value="Unassembled WGS sequence"/>
</dbReference>
<dbReference type="CDD" id="cd00082">
    <property type="entry name" value="HisKA"/>
    <property type="match status" value="1"/>
</dbReference>
<sequence length="594" mass="66911">MKYSHSDLKKEVLLLSSVDKRLTLSFGVLILALMIGVMVVSGINLSGVMDREEKKLSRLFTHALATSVSRVSFSGRHHVQLLLEETQKEYSDIKSLITTDLEGYVIASSIKEKNGTELEGRSKEIAINLLANKNSSYMRYTTFNGEPVIEITLPYSGGFNNEVQGVVQINLSTLKKEQDVKNGIVLIAVMVALLLGISIVVVRKISLYFSSPIRYLASDMAATLCAIPDMLFELDIEGRFIHVMANNEERLHELNDYFHGKKASEIFSTEDSEIVMLALEEANKTGESHGHQISLEMSDKLFWYEISIARKKYELVESARFIVISRDITERKKIEKELYEYREHLEELVQDRTLSMRAACEEAEQANSAKSEFLSRMSHELRTPMNAVLGFAQVLEMDIDENNKSQRESVKEILDAGYHLLELINEVLDLSRIESGKLDIKIETIYADWIIDQCIALIKPQANQKNINIIDCAGKEKYKIHADHVRFKQVMLNIMSNAVKYNHESGSITLECHVTEKQKFRISITSTGKALSNSEINKIFTPFERLGVSDGIEGTGIGLVISKHLVDAMGGSIGIESSELRGNTFWVDLPLDET</sequence>
<evidence type="ECO:0000256" key="8">
    <source>
        <dbReference type="ARBA" id="ARBA00022777"/>
    </source>
</evidence>
<evidence type="ECO:0000256" key="1">
    <source>
        <dbReference type="ARBA" id="ARBA00000085"/>
    </source>
</evidence>
<dbReference type="EC" id="2.7.13.3" evidence="3"/>
<comment type="catalytic activity">
    <reaction evidence="1">
        <text>ATP + protein L-histidine = ADP + protein N-phospho-L-histidine.</text>
        <dbReference type="EC" id="2.7.13.3"/>
    </reaction>
</comment>
<dbReference type="SUPFAM" id="SSF55874">
    <property type="entry name" value="ATPase domain of HSP90 chaperone/DNA topoisomerase II/histidine kinase"/>
    <property type="match status" value="1"/>
</dbReference>
<feature type="domain" description="Histidine kinase" evidence="13">
    <location>
        <begin position="376"/>
        <end position="593"/>
    </location>
</feature>
<keyword evidence="6" id="KW-0808">Transferase</keyword>
<dbReference type="InterPro" id="IPR036890">
    <property type="entry name" value="HATPase_C_sf"/>
</dbReference>
<dbReference type="InterPro" id="IPR003594">
    <property type="entry name" value="HATPase_dom"/>
</dbReference>
<comment type="subcellular location">
    <subcellularLocation>
        <location evidence="2">Cell membrane</location>
        <topology evidence="2">Multi-pass membrane protein</topology>
    </subcellularLocation>
</comment>
<dbReference type="Pfam" id="PF17203">
    <property type="entry name" value="sCache_3_2"/>
    <property type="match status" value="1"/>
</dbReference>
<dbReference type="InterPro" id="IPR050736">
    <property type="entry name" value="Sensor_HK_Regulatory"/>
</dbReference>
<dbReference type="PROSITE" id="PS50109">
    <property type="entry name" value="HIS_KIN"/>
    <property type="match status" value="1"/>
</dbReference>
<dbReference type="InterPro" id="IPR003661">
    <property type="entry name" value="HisK_dim/P_dom"/>
</dbReference>
<keyword evidence="10" id="KW-0902">Two-component regulatory system</keyword>
<keyword evidence="4" id="KW-1003">Cell membrane</keyword>
<dbReference type="NCBIfam" id="TIGR00229">
    <property type="entry name" value="sensory_box"/>
    <property type="match status" value="1"/>
</dbReference>
<evidence type="ECO:0000259" key="13">
    <source>
        <dbReference type="PROSITE" id="PS50109"/>
    </source>
</evidence>
<dbReference type="GO" id="GO:0005886">
    <property type="term" value="C:plasma membrane"/>
    <property type="evidence" value="ECO:0007669"/>
    <property type="project" value="UniProtKB-SubCell"/>
</dbReference>
<dbReference type="Gene3D" id="1.10.287.130">
    <property type="match status" value="1"/>
</dbReference>
<keyword evidence="8" id="KW-0418">Kinase</keyword>
<keyword evidence="11 12" id="KW-0472">Membrane</keyword>
<keyword evidence="9 12" id="KW-1133">Transmembrane helix</keyword>